<evidence type="ECO:0000313" key="2">
    <source>
        <dbReference type="Proteomes" id="UP000324832"/>
    </source>
</evidence>
<reference evidence="1 2" key="1">
    <citation type="submission" date="2017-07" db="EMBL/GenBank/DDBJ databases">
        <authorList>
            <person name="Talla V."/>
            <person name="Backstrom N."/>
        </authorList>
    </citation>
    <scope>NUCLEOTIDE SEQUENCE [LARGE SCALE GENOMIC DNA]</scope>
</reference>
<keyword evidence="2" id="KW-1185">Reference proteome</keyword>
<sequence>MGDGVLQGSLLGPLGYYYYNDENSELTGRKEKLKIEKRIEKRSPTSLKDKWYQKKKKVDLM</sequence>
<name>A0A5E4QBC2_9NEOP</name>
<evidence type="ECO:0000313" key="1">
    <source>
        <dbReference type="EMBL" id="VVC95080.1"/>
    </source>
</evidence>
<dbReference type="Proteomes" id="UP000324832">
    <property type="component" value="Unassembled WGS sequence"/>
</dbReference>
<dbReference type="EMBL" id="FZQP02002225">
    <property type="protein sequence ID" value="VVC95080.1"/>
    <property type="molecule type" value="Genomic_DNA"/>
</dbReference>
<accession>A0A5E4QBC2</accession>
<protein>
    <submittedName>
        <fullName evidence="1">Uncharacterized protein</fullName>
    </submittedName>
</protein>
<dbReference type="AlphaFoldDB" id="A0A5E4QBC2"/>
<gene>
    <name evidence="1" type="ORF">LSINAPIS_LOCUS6877</name>
</gene>
<organism evidence="1 2">
    <name type="scientific">Leptidea sinapis</name>
    <dbReference type="NCBI Taxonomy" id="189913"/>
    <lineage>
        <taxon>Eukaryota</taxon>
        <taxon>Metazoa</taxon>
        <taxon>Ecdysozoa</taxon>
        <taxon>Arthropoda</taxon>
        <taxon>Hexapoda</taxon>
        <taxon>Insecta</taxon>
        <taxon>Pterygota</taxon>
        <taxon>Neoptera</taxon>
        <taxon>Endopterygota</taxon>
        <taxon>Lepidoptera</taxon>
        <taxon>Glossata</taxon>
        <taxon>Ditrysia</taxon>
        <taxon>Papilionoidea</taxon>
        <taxon>Pieridae</taxon>
        <taxon>Dismorphiinae</taxon>
        <taxon>Leptidea</taxon>
    </lineage>
</organism>
<proteinExistence type="predicted"/>